<feature type="transmembrane region" description="Helical" evidence="1">
    <location>
        <begin position="79"/>
        <end position="105"/>
    </location>
</feature>
<keyword evidence="1" id="KW-0812">Transmembrane</keyword>
<keyword evidence="1" id="KW-0472">Membrane</keyword>
<evidence type="ECO:0000256" key="1">
    <source>
        <dbReference type="SAM" id="Phobius"/>
    </source>
</evidence>
<sequence>MNPIIQLNNPNSTTDRNFVLFEAGDAPCIKYITLNCAVFSAIFMIICVLINICTFVAYKLRVKKVVTNGNSVYNIEQKLLVYAIATFLGHALVASLYLILIISNIDDPKTKAMLYVYYPMVIDTGDKN</sequence>
<organism evidence="2 3">
    <name type="scientific">Globodera pallida</name>
    <name type="common">Potato cyst nematode worm</name>
    <name type="synonym">Heterodera pallida</name>
    <dbReference type="NCBI Taxonomy" id="36090"/>
    <lineage>
        <taxon>Eukaryota</taxon>
        <taxon>Metazoa</taxon>
        <taxon>Ecdysozoa</taxon>
        <taxon>Nematoda</taxon>
        <taxon>Chromadorea</taxon>
        <taxon>Rhabditida</taxon>
        <taxon>Tylenchina</taxon>
        <taxon>Tylenchomorpha</taxon>
        <taxon>Tylenchoidea</taxon>
        <taxon>Heteroderidae</taxon>
        <taxon>Heteroderinae</taxon>
        <taxon>Globodera</taxon>
    </lineage>
</organism>
<keyword evidence="1" id="KW-1133">Transmembrane helix</keyword>
<proteinExistence type="predicted"/>
<dbReference type="WBParaSite" id="GPLIN_001504400">
    <property type="protein sequence ID" value="GPLIN_001504400"/>
    <property type="gene ID" value="GPLIN_001504400"/>
</dbReference>
<protein>
    <submittedName>
        <fullName evidence="3">7TM_GPCR_Srx domain-containing protein</fullName>
    </submittedName>
</protein>
<accession>A0A183CQ86</accession>
<evidence type="ECO:0000313" key="2">
    <source>
        <dbReference type="Proteomes" id="UP000050741"/>
    </source>
</evidence>
<reference evidence="2" key="2">
    <citation type="submission" date="2014-05" db="EMBL/GenBank/DDBJ databases">
        <title>The genome and life-stage specific transcriptomes of Globodera pallida elucidate key aspects of plant parasitism by a cyst nematode.</title>
        <authorList>
            <person name="Cotton J.A."/>
            <person name="Lilley C.J."/>
            <person name="Jones L.M."/>
            <person name="Kikuchi T."/>
            <person name="Reid A.J."/>
            <person name="Thorpe P."/>
            <person name="Tsai I.J."/>
            <person name="Beasley H."/>
            <person name="Blok V."/>
            <person name="Cock P.J.A."/>
            <person name="Van den Akker S.E."/>
            <person name="Holroyd N."/>
            <person name="Hunt M."/>
            <person name="Mantelin S."/>
            <person name="Naghra H."/>
            <person name="Pain A."/>
            <person name="Palomares-Rius J.E."/>
            <person name="Zarowiecki M."/>
            <person name="Berriman M."/>
            <person name="Jones J.T."/>
            <person name="Urwin P.E."/>
        </authorList>
    </citation>
    <scope>NUCLEOTIDE SEQUENCE [LARGE SCALE GENOMIC DNA]</scope>
    <source>
        <strain evidence="2">Lindley</strain>
    </source>
</reference>
<dbReference type="Proteomes" id="UP000050741">
    <property type="component" value="Unassembled WGS sequence"/>
</dbReference>
<reference evidence="2" key="1">
    <citation type="submission" date="2013-12" db="EMBL/GenBank/DDBJ databases">
        <authorList>
            <person name="Aslett M."/>
        </authorList>
    </citation>
    <scope>NUCLEOTIDE SEQUENCE [LARGE SCALE GENOMIC DNA]</scope>
    <source>
        <strain evidence="2">Lindley</strain>
    </source>
</reference>
<reference evidence="3" key="3">
    <citation type="submission" date="2016-06" db="UniProtKB">
        <authorList>
            <consortium name="WormBaseParasite"/>
        </authorList>
    </citation>
    <scope>IDENTIFICATION</scope>
</reference>
<name>A0A183CQ86_GLOPA</name>
<dbReference type="AlphaFoldDB" id="A0A183CQ86"/>
<evidence type="ECO:0000313" key="3">
    <source>
        <dbReference type="WBParaSite" id="GPLIN_001504400"/>
    </source>
</evidence>
<keyword evidence="2" id="KW-1185">Reference proteome</keyword>
<feature type="transmembrane region" description="Helical" evidence="1">
    <location>
        <begin position="37"/>
        <end position="58"/>
    </location>
</feature>